<dbReference type="SMART" id="SM00304">
    <property type="entry name" value="HAMP"/>
    <property type="match status" value="1"/>
</dbReference>
<sequence>MKHNKIILHMIVFISIIFISSKGFCSELQDLNYNKIKPVKISLADENTIKLLSTDWLKEKEKESFTSQKPGISYVFWIFLVIIILLAVFIFILFSSRMTRDLSLRIKLYISYFSLVILAFLLGSAGFIYLNNVNRFAHQERFFWELDMTASEIQGFQNEFLLHGIENQEYGEKMIHNLEKKLEIFEEYIRNIKINNYLQENQIHISEELKENLFVYKNNIREMVTAFQEMKKSKKALDEIGKEVNQDLEDMINFYQVKLKRLEAQSMDARVLKDCTDIIDMLNKIEILFLNLSQNILGFFLDKNPEKVAAMNLELGLLMGYQKEMERKYRDIDENRNAQELEDVLSQYDDLLKKVIKDEAVVQKDAAEMNLLLKHIEELGTYLAHNAEIMADAAVWEAELASIIFMVITIIVAVFISIVLAGIITRPLYYAVEITDRLGRGDLNMEVEVKSSDETGRMLGSMKQMVKKLREIVADIRNGASNVASAAIQLSSASEEMTSSSQELSQGSSEQAASAEQASASMEQMAANIRHNADNAMQTEKIALKSAHDADQAGQAVEKTVSAMKEIAQKISFIEEIARQTDLLALNAAIEAARAGDHGKGFTVVASEVRKLAERSQQAANEISTLSFSSVEIAEKAGEMLDRLVPDIRKTTELVQEISAACKEQDSGADQINQAIQQLDLVIQQNVAVAEQASASSEEMSATAEEMSSQADQLTRIIGFFKIDNIGVSSSEKSLPKRIKKNKEIVVKSNNKNNEIKGKDEPDDNSKDRIISIDTDIEEDDNDSEFEKY</sequence>
<evidence type="ECO:0000256" key="5">
    <source>
        <dbReference type="SAM" id="MobiDB-lite"/>
    </source>
</evidence>
<keyword evidence="10" id="KW-1185">Reference proteome</keyword>
<keyword evidence="3" id="KW-0807">Transducer</keyword>
<protein>
    <submittedName>
        <fullName evidence="9">Methyl-accepting chemotaxis protein signailing-domain-containing protein, HAMP domain-containing</fullName>
    </submittedName>
</protein>
<keyword evidence="6" id="KW-0472">Membrane</keyword>
<evidence type="ECO:0000256" key="4">
    <source>
        <dbReference type="SAM" id="Coils"/>
    </source>
</evidence>
<feature type="domain" description="Methyl-accepting transducer" evidence="7">
    <location>
        <begin position="486"/>
        <end position="701"/>
    </location>
</feature>
<dbReference type="SMART" id="SM00283">
    <property type="entry name" value="MA"/>
    <property type="match status" value="1"/>
</dbReference>
<accession>A0A975B3L4</accession>
<evidence type="ECO:0000256" key="2">
    <source>
        <dbReference type="ARBA" id="ARBA00029447"/>
    </source>
</evidence>
<keyword evidence="6" id="KW-0812">Transmembrane</keyword>
<evidence type="ECO:0000259" key="8">
    <source>
        <dbReference type="PROSITE" id="PS50885"/>
    </source>
</evidence>
<feature type="compositionally biased region" description="Basic and acidic residues" evidence="5">
    <location>
        <begin position="754"/>
        <end position="771"/>
    </location>
</feature>
<dbReference type="GO" id="GO:0006935">
    <property type="term" value="P:chemotaxis"/>
    <property type="evidence" value="ECO:0007669"/>
    <property type="project" value="UniProtKB-KW"/>
</dbReference>
<dbReference type="RefSeq" id="WP_207690048.1">
    <property type="nucleotide sequence ID" value="NZ_CP061799.1"/>
</dbReference>
<feature type="transmembrane region" description="Helical" evidence="6">
    <location>
        <begin position="106"/>
        <end position="130"/>
    </location>
</feature>
<evidence type="ECO:0000256" key="3">
    <source>
        <dbReference type="PROSITE-ProRule" id="PRU00284"/>
    </source>
</evidence>
<keyword evidence="6" id="KW-1133">Transmembrane helix</keyword>
<evidence type="ECO:0000259" key="7">
    <source>
        <dbReference type="PROSITE" id="PS50111"/>
    </source>
</evidence>
<dbReference type="GO" id="GO:0005886">
    <property type="term" value="C:plasma membrane"/>
    <property type="evidence" value="ECO:0007669"/>
    <property type="project" value="TreeGrafter"/>
</dbReference>
<proteinExistence type="inferred from homology"/>
<feature type="transmembrane region" description="Helical" evidence="6">
    <location>
        <begin position="400"/>
        <end position="424"/>
    </location>
</feature>
<dbReference type="AlphaFoldDB" id="A0A975B3L4"/>
<evidence type="ECO:0000256" key="1">
    <source>
        <dbReference type="ARBA" id="ARBA00022500"/>
    </source>
</evidence>
<dbReference type="KEGG" id="dli:dnl_03660"/>
<feature type="domain" description="HAMP" evidence="8">
    <location>
        <begin position="422"/>
        <end position="474"/>
    </location>
</feature>
<dbReference type="PANTHER" id="PTHR43531:SF11">
    <property type="entry name" value="METHYL-ACCEPTING CHEMOTAXIS PROTEIN 3"/>
    <property type="match status" value="1"/>
</dbReference>
<dbReference type="PANTHER" id="PTHR43531">
    <property type="entry name" value="PROTEIN ICFG"/>
    <property type="match status" value="1"/>
</dbReference>
<feature type="region of interest" description="Disordered" evidence="5">
    <location>
        <begin position="749"/>
        <end position="789"/>
    </location>
</feature>
<gene>
    <name evidence="9" type="ORF">dnl_03660</name>
</gene>
<dbReference type="CDD" id="cd06225">
    <property type="entry name" value="HAMP"/>
    <property type="match status" value="1"/>
</dbReference>
<feature type="region of interest" description="Disordered" evidence="5">
    <location>
        <begin position="497"/>
        <end position="522"/>
    </location>
</feature>
<dbReference type="Proteomes" id="UP000663720">
    <property type="component" value="Chromosome"/>
</dbReference>
<dbReference type="Gene3D" id="1.10.287.950">
    <property type="entry name" value="Methyl-accepting chemotaxis protein"/>
    <property type="match status" value="1"/>
</dbReference>
<evidence type="ECO:0000313" key="10">
    <source>
        <dbReference type="Proteomes" id="UP000663720"/>
    </source>
</evidence>
<evidence type="ECO:0000313" key="9">
    <source>
        <dbReference type="EMBL" id="QTA78151.1"/>
    </source>
</evidence>
<dbReference type="SUPFAM" id="SSF58104">
    <property type="entry name" value="Methyl-accepting chemotaxis protein (MCP) signaling domain"/>
    <property type="match status" value="1"/>
</dbReference>
<dbReference type="InterPro" id="IPR051310">
    <property type="entry name" value="MCP_chemotaxis"/>
</dbReference>
<dbReference type="Pfam" id="PF00672">
    <property type="entry name" value="HAMP"/>
    <property type="match status" value="1"/>
</dbReference>
<dbReference type="InterPro" id="IPR003660">
    <property type="entry name" value="HAMP_dom"/>
</dbReference>
<organism evidence="9 10">
    <name type="scientific">Desulfonema limicola</name>
    <dbReference type="NCBI Taxonomy" id="45656"/>
    <lineage>
        <taxon>Bacteria</taxon>
        <taxon>Pseudomonadati</taxon>
        <taxon>Thermodesulfobacteriota</taxon>
        <taxon>Desulfobacteria</taxon>
        <taxon>Desulfobacterales</taxon>
        <taxon>Desulfococcaceae</taxon>
        <taxon>Desulfonema</taxon>
    </lineage>
</organism>
<dbReference type="EMBL" id="CP061799">
    <property type="protein sequence ID" value="QTA78151.1"/>
    <property type="molecule type" value="Genomic_DNA"/>
</dbReference>
<dbReference type="PROSITE" id="PS50111">
    <property type="entry name" value="CHEMOTAXIS_TRANSDUC_2"/>
    <property type="match status" value="1"/>
</dbReference>
<dbReference type="GO" id="GO:0007165">
    <property type="term" value="P:signal transduction"/>
    <property type="evidence" value="ECO:0007669"/>
    <property type="project" value="UniProtKB-KW"/>
</dbReference>
<name>A0A975B3L4_9BACT</name>
<feature type="compositionally biased region" description="Acidic residues" evidence="5">
    <location>
        <begin position="775"/>
        <end position="789"/>
    </location>
</feature>
<comment type="similarity">
    <text evidence="2">Belongs to the methyl-accepting chemotaxis (MCP) protein family.</text>
</comment>
<dbReference type="PROSITE" id="PS50885">
    <property type="entry name" value="HAMP"/>
    <property type="match status" value="1"/>
</dbReference>
<dbReference type="InterPro" id="IPR004089">
    <property type="entry name" value="MCPsignal_dom"/>
</dbReference>
<dbReference type="GO" id="GO:0004888">
    <property type="term" value="F:transmembrane signaling receptor activity"/>
    <property type="evidence" value="ECO:0007669"/>
    <property type="project" value="TreeGrafter"/>
</dbReference>
<feature type="transmembrane region" description="Helical" evidence="6">
    <location>
        <begin position="74"/>
        <end position="94"/>
    </location>
</feature>
<keyword evidence="1" id="KW-0145">Chemotaxis</keyword>
<feature type="coiled-coil region" evidence="4">
    <location>
        <begin position="322"/>
        <end position="358"/>
    </location>
</feature>
<reference evidence="9" key="1">
    <citation type="journal article" date="2021" name="Microb. Physiol.">
        <title>Proteogenomic Insights into the Physiology of Marine, Sulfate-Reducing, Filamentous Desulfonema limicola and Desulfonema magnum.</title>
        <authorList>
            <person name="Schnaars V."/>
            <person name="Wohlbrand L."/>
            <person name="Scheve S."/>
            <person name="Hinrichs C."/>
            <person name="Reinhardt R."/>
            <person name="Rabus R."/>
        </authorList>
    </citation>
    <scope>NUCLEOTIDE SEQUENCE</scope>
    <source>
        <strain evidence="9">5ac10</strain>
    </source>
</reference>
<evidence type="ECO:0000256" key="6">
    <source>
        <dbReference type="SAM" id="Phobius"/>
    </source>
</evidence>
<dbReference type="Pfam" id="PF00015">
    <property type="entry name" value="MCPsignal"/>
    <property type="match status" value="1"/>
</dbReference>
<keyword evidence="4" id="KW-0175">Coiled coil</keyword>